<comment type="caution">
    <text evidence="2">The sequence shown here is derived from an EMBL/GenBank/DDBJ whole genome shotgun (WGS) entry which is preliminary data.</text>
</comment>
<feature type="region of interest" description="Disordered" evidence="1">
    <location>
        <begin position="356"/>
        <end position="376"/>
    </location>
</feature>
<accession>A0ABT9H4S3</accession>
<keyword evidence="3" id="KW-1185">Reference proteome</keyword>
<dbReference type="EMBL" id="JAVAIL010000001">
    <property type="protein sequence ID" value="MDP4538310.1"/>
    <property type="molecule type" value="Genomic_DNA"/>
</dbReference>
<feature type="compositionally biased region" description="Polar residues" evidence="1">
    <location>
        <begin position="367"/>
        <end position="376"/>
    </location>
</feature>
<protein>
    <recommendedName>
        <fullName evidence="4">SIR2-like domain-containing protein</fullName>
    </recommendedName>
</protein>
<evidence type="ECO:0000313" key="3">
    <source>
        <dbReference type="Proteomes" id="UP001235664"/>
    </source>
</evidence>
<reference evidence="2 3" key="1">
    <citation type="submission" date="2023-08" db="EMBL/GenBank/DDBJ databases">
        <title>genomic of DY56.</title>
        <authorList>
            <person name="Wang Y."/>
        </authorList>
    </citation>
    <scope>NUCLEOTIDE SEQUENCE [LARGE SCALE GENOMIC DNA]</scope>
    <source>
        <strain evidence="2 3">DY56-A-20</strain>
    </source>
</reference>
<name>A0ABT9H4S3_9SPHN</name>
<sequence length="376" mass="42084">MFRAKTVFVVGAGASAEFGFPLGAALLDDIARRVDISYEFGRLKRGDYTIVEALRNSLDANANNQRYNEHLHSASQIVKSSKQGLSIDNVLDALEDEKAALVGKFGIVRSILAAEESSPLSQWIDHFPEQIDISSFSNTWLDGLTKILIEGRRKSQIENIFENLTIINFNYDRVIEHYLPFAISNFYGLKTEAVREVMSRLPIYRPYGKAGTLPWERSDGAVKFGHCSADDMAVATSQILTFTEQVEDTNLVDGIRGAVKAADRIVFVGFGFHRQNLDLMACAASKHVGIFGTSFGMSKSDTMTVSEDLEKLFGLDEYQTHRDHDYTKLYPLKCSDFVSEIRRTLTSYASEDPTWELPDFSEPRTPSIPSLSFGNR</sequence>
<proteinExistence type="predicted"/>
<gene>
    <name evidence="2" type="ORF">Q9K01_01535</name>
</gene>
<dbReference type="Proteomes" id="UP001235664">
    <property type="component" value="Unassembled WGS sequence"/>
</dbReference>
<dbReference type="RefSeq" id="WP_305928451.1">
    <property type="nucleotide sequence ID" value="NZ_JAVAIL010000001.1"/>
</dbReference>
<evidence type="ECO:0000256" key="1">
    <source>
        <dbReference type="SAM" id="MobiDB-lite"/>
    </source>
</evidence>
<organism evidence="2 3">
    <name type="scientific">Qipengyuania benthica</name>
    <dbReference type="NCBI Taxonomy" id="3067651"/>
    <lineage>
        <taxon>Bacteria</taxon>
        <taxon>Pseudomonadati</taxon>
        <taxon>Pseudomonadota</taxon>
        <taxon>Alphaproteobacteria</taxon>
        <taxon>Sphingomonadales</taxon>
        <taxon>Erythrobacteraceae</taxon>
        <taxon>Qipengyuania</taxon>
    </lineage>
</organism>
<evidence type="ECO:0008006" key="4">
    <source>
        <dbReference type="Google" id="ProtNLM"/>
    </source>
</evidence>
<evidence type="ECO:0000313" key="2">
    <source>
        <dbReference type="EMBL" id="MDP4538310.1"/>
    </source>
</evidence>